<accession>A0AAN6ZN18</accession>
<dbReference type="Proteomes" id="UP001302676">
    <property type="component" value="Unassembled WGS sequence"/>
</dbReference>
<comment type="caution">
    <text evidence="2">The sequence shown here is derived from an EMBL/GenBank/DDBJ whole genome shotgun (WGS) entry which is preliminary data.</text>
</comment>
<feature type="compositionally biased region" description="Low complexity" evidence="1">
    <location>
        <begin position="154"/>
        <end position="170"/>
    </location>
</feature>
<dbReference type="EMBL" id="MU853589">
    <property type="protein sequence ID" value="KAK4143121.1"/>
    <property type="molecule type" value="Genomic_DNA"/>
</dbReference>
<dbReference type="AlphaFoldDB" id="A0AAN6ZN18"/>
<sequence length="215" mass="23695">MPPLDPRQNRCVVCRFYGFHGPVYIACAATYSLLAQLATDEEIAAAQYAAGEIEVAHNEDPENAAAVISARYQQLAHHIQHYTPEHAVSDPAAGHTSYAQHAAVGPPPQEAANLPQEETWNETLYTGPLQWEEVLVNRPSDEEVDSSEELAGFSQGVSSRRVGSSQRVSSTYQEPDLTAYYDPTLDPQSQTAPIIPGLTFKRKPDNGNRRKKKNH</sequence>
<reference evidence="2" key="1">
    <citation type="journal article" date="2023" name="Mol. Phylogenet. Evol.">
        <title>Genome-scale phylogeny and comparative genomics of the fungal order Sordariales.</title>
        <authorList>
            <person name="Hensen N."/>
            <person name="Bonometti L."/>
            <person name="Westerberg I."/>
            <person name="Brannstrom I.O."/>
            <person name="Guillou S."/>
            <person name="Cros-Aarteil S."/>
            <person name="Calhoun S."/>
            <person name="Haridas S."/>
            <person name="Kuo A."/>
            <person name="Mondo S."/>
            <person name="Pangilinan J."/>
            <person name="Riley R."/>
            <person name="LaButti K."/>
            <person name="Andreopoulos B."/>
            <person name="Lipzen A."/>
            <person name="Chen C."/>
            <person name="Yan M."/>
            <person name="Daum C."/>
            <person name="Ng V."/>
            <person name="Clum A."/>
            <person name="Steindorff A."/>
            <person name="Ohm R.A."/>
            <person name="Martin F."/>
            <person name="Silar P."/>
            <person name="Natvig D.O."/>
            <person name="Lalanne C."/>
            <person name="Gautier V."/>
            <person name="Ament-Velasquez S.L."/>
            <person name="Kruys A."/>
            <person name="Hutchinson M.I."/>
            <person name="Powell A.J."/>
            <person name="Barry K."/>
            <person name="Miller A.N."/>
            <person name="Grigoriev I.V."/>
            <person name="Debuchy R."/>
            <person name="Gladieux P."/>
            <person name="Hiltunen Thoren M."/>
            <person name="Johannesson H."/>
        </authorList>
    </citation>
    <scope>NUCLEOTIDE SEQUENCE</scope>
    <source>
        <strain evidence="2">CBS 141.50</strain>
    </source>
</reference>
<evidence type="ECO:0000313" key="3">
    <source>
        <dbReference type="Proteomes" id="UP001302676"/>
    </source>
</evidence>
<evidence type="ECO:0000256" key="1">
    <source>
        <dbReference type="SAM" id="MobiDB-lite"/>
    </source>
</evidence>
<dbReference type="GeneID" id="87817507"/>
<organism evidence="2 3">
    <name type="scientific">Dichotomopilus funicola</name>
    <dbReference type="NCBI Taxonomy" id="1934379"/>
    <lineage>
        <taxon>Eukaryota</taxon>
        <taxon>Fungi</taxon>
        <taxon>Dikarya</taxon>
        <taxon>Ascomycota</taxon>
        <taxon>Pezizomycotina</taxon>
        <taxon>Sordariomycetes</taxon>
        <taxon>Sordariomycetidae</taxon>
        <taxon>Sordariales</taxon>
        <taxon>Chaetomiaceae</taxon>
        <taxon>Dichotomopilus</taxon>
    </lineage>
</organism>
<gene>
    <name evidence="2" type="ORF">C8A04DRAFT_29137</name>
</gene>
<evidence type="ECO:0000313" key="2">
    <source>
        <dbReference type="EMBL" id="KAK4143121.1"/>
    </source>
</evidence>
<feature type="region of interest" description="Disordered" evidence="1">
    <location>
        <begin position="139"/>
        <end position="215"/>
    </location>
</feature>
<keyword evidence="3" id="KW-1185">Reference proteome</keyword>
<proteinExistence type="predicted"/>
<dbReference type="RefSeq" id="XP_062636492.1">
    <property type="nucleotide sequence ID" value="XM_062780894.1"/>
</dbReference>
<protein>
    <submittedName>
        <fullName evidence="2">Uncharacterized protein</fullName>
    </submittedName>
</protein>
<name>A0AAN6ZN18_9PEZI</name>
<reference evidence="2" key="2">
    <citation type="submission" date="2023-05" db="EMBL/GenBank/DDBJ databases">
        <authorList>
            <consortium name="Lawrence Berkeley National Laboratory"/>
            <person name="Steindorff A."/>
            <person name="Hensen N."/>
            <person name="Bonometti L."/>
            <person name="Westerberg I."/>
            <person name="Brannstrom I.O."/>
            <person name="Guillou S."/>
            <person name="Cros-Aarteil S."/>
            <person name="Calhoun S."/>
            <person name="Haridas S."/>
            <person name="Kuo A."/>
            <person name="Mondo S."/>
            <person name="Pangilinan J."/>
            <person name="Riley R."/>
            <person name="Labutti K."/>
            <person name="Andreopoulos B."/>
            <person name="Lipzen A."/>
            <person name="Chen C."/>
            <person name="Yanf M."/>
            <person name="Daum C."/>
            <person name="Ng V."/>
            <person name="Clum A."/>
            <person name="Ohm R."/>
            <person name="Martin F."/>
            <person name="Silar P."/>
            <person name="Natvig D."/>
            <person name="Lalanne C."/>
            <person name="Gautier V."/>
            <person name="Ament-Velasquez S.L."/>
            <person name="Kruys A."/>
            <person name="Hutchinson M.I."/>
            <person name="Powell A.J."/>
            <person name="Barry K."/>
            <person name="Miller A.N."/>
            <person name="Grigoriev I.V."/>
            <person name="Debuchy R."/>
            <person name="Gladieux P."/>
            <person name="Thoren M.H."/>
            <person name="Johannesson H."/>
        </authorList>
    </citation>
    <scope>NUCLEOTIDE SEQUENCE</scope>
    <source>
        <strain evidence="2">CBS 141.50</strain>
    </source>
</reference>